<keyword evidence="1" id="KW-1133">Transmembrane helix</keyword>
<accession>A0A812MUY4</accession>
<dbReference type="EMBL" id="CAJNDS010001535">
    <property type="protein sequence ID" value="CAE7264123.1"/>
    <property type="molecule type" value="Genomic_DNA"/>
</dbReference>
<gene>
    <name evidence="2" type="ORF">SNAT2548_LOCUS13904</name>
</gene>
<keyword evidence="1" id="KW-0812">Transmembrane</keyword>
<comment type="caution">
    <text evidence="2">The sequence shown here is derived from an EMBL/GenBank/DDBJ whole genome shotgun (WGS) entry which is preliminary data.</text>
</comment>
<feature type="transmembrane region" description="Helical" evidence="1">
    <location>
        <begin position="135"/>
        <end position="157"/>
    </location>
</feature>
<keyword evidence="1" id="KW-0472">Membrane</keyword>
<reference evidence="2" key="1">
    <citation type="submission" date="2021-02" db="EMBL/GenBank/DDBJ databases">
        <authorList>
            <person name="Dougan E. K."/>
            <person name="Rhodes N."/>
            <person name="Thang M."/>
            <person name="Chan C."/>
        </authorList>
    </citation>
    <scope>NUCLEOTIDE SEQUENCE</scope>
</reference>
<organism evidence="2 3">
    <name type="scientific">Symbiodinium natans</name>
    <dbReference type="NCBI Taxonomy" id="878477"/>
    <lineage>
        <taxon>Eukaryota</taxon>
        <taxon>Sar</taxon>
        <taxon>Alveolata</taxon>
        <taxon>Dinophyceae</taxon>
        <taxon>Suessiales</taxon>
        <taxon>Symbiodiniaceae</taxon>
        <taxon>Symbiodinium</taxon>
    </lineage>
</organism>
<name>A0A812MUY4_9DINO</name>
<protein>
    <submittedName>
        <fullName evidence="2">Uncharacterized protein</fullName>
    </submittedName>
</protein>
<dbReference type="AlphaFoldDB" id="A0A812MUY4"/>
<feature type="transmembrane region" description="Helical" evidence="1">
    <location>
        <begin position="259"/>
        <end position="279"/>
    </location>
</feature>
<sequence>MTIGDYWPSTISKVCIDDFLCCSVTSLHLQGLVFGVHHARCGGAVRKGYFRVQARALSCSLGPAVKARRDLPMLLKWCEVHANLQKQLFQLRLTVLYYPMTHFEVMVYFAFPMELRPQSACSASVSLGMPMNSRFYVGFYVCMGVLSVAMVLVLWSYHRFMCRLSYPPRLLDFRHWTLFSVPQLRAFIMVFSIFFTPVFIGVGLLQGEVAGNRLPWQNCPQGELKANCFLGILEMIPSSYDPETEVSATTFGERRTGRIGTLMICLAGYAISSSLKLLVPAAISNYYKREDKSGASKLRELINEEQAEEAAKGERNESESEAASLIMATSGCFMLLLIFGVPLRAQAQVNPQTEAKSACMLPLKKEIGA</sequence>
<dbReference type="Proteomes" id="UP000604046">
    <property type="component" value="Unassembled WGS sequence"/>
</dbReference>
<feature type="transmembrane region" description="Helical" evidence="1">
    <location>
        <begin position="322"/>
        <end position="343"/>
    </location>
</feature>
<feature type="transmembrane region" description="Helical" evidence="1">
    <location>
        <begin position="184"/>
        <end position="205"/>
    </location>
</feature>
<evidence type="ECO:0000256" key="1">
    <source>
        <dbReference type="SAM" id="Phobius"/>
    </source>
</evidence>
<keyword evidence="3" id="KW-1185">Reference proteome</keyword>
<proteinExistence type="predicted"/>
<evidence type="ECO:0000313" key="3">
    <source>
        <dbReference type="Proteomes" id="UP000604046"/>
    </source>
</evidence>
<evidence type="ECO:0000313" key="2">
    <source>
        <dbReference type="EMBL" id="CAE7264123.1"/>
    </source>
</evidence>